<evidence type="ECO:0000313" key="2">
    <source>
        <dbReference type="Proteomes" id="UP001230035"/>
    </source>
</evidence>
<protein>
    <submittedName>
        <fullName evidence="1">DUF4256 domain-containing protein</fullName>
    </submittedName>
</protein>
<comment type="caution">
    <text evidence="1">The sequence shown here is derived from an EMBL/GenBank/DDBJ whole genome shotgun (WGS) entry which is preliminary data.</text>
</comment>
<gene>
    <name evidence="1" type="ORF">QHT84_12840</name>
</gene>
<dbReference type="Proteomes" id="UP001230035">
    <property type="component" value="Unassembled WGS sequence"/>
</dbReference>
<dbReference type="InterPro" id="IPR025352">
    <property type="entry name" value="DUF4256"/>
</dbReference>
<keyword evidence="2" id="KW-1185">Reference proteome</keyword>
<proteinExistence type="predicted"/>
<dbReference type="RefSeq" id="WP_283239969.1">
    <property type="nucleotide sequence ID" value="NZ_JASGBP010000010.1"/>
</dbReference>
<dbReference type="EMBL" id="JASGBP010000010">
    <property type="protein sequence ID" value="MDI9258304.1"/>
    <property type="molecule type" value="Genomic_DNA"/>
</dbReference>
<evidence type="ECO:0000313" key="1">
    <source>
        <dbReference type="EMBL" id="MDI9258304.1"/>
    </source>
</evidence>
<organism evidence="1 2">
    <name type="scientific">Flavobacterium sedimenticola</name>
    <dbReference type="NCBI Taxonomy" id="3043286"/>
    <lineage>
        <taxon>Bacteria</taxon>
        <taxon>Pseudomonadati</taxon>
        <taxon>Bacteroidota</taxon>
        <taxon>Flavobacteriia</taxon>
        <taxon>Flavobacteriales</taxon>
        <taxon>Flavobacteriaceae</taxon>
        <taxon>Flavobacterium</taxon>
    </lineage>
</organism>
<accession>A0ABT6XUL1</accession>
<name>A0ABT6XUL1_9FLAO</name>
<sequence>MKTKKVLSQQQSEELIAVLKNRFLENKHRHPGMIWMKIEEKLQSSPEQLWSLHQMEATGGEPDVIDFDETNQQYHFYDCSAESPKGRRSYCYDREALDSRKENKPQNSVLDVATDMGITLLTENQYRKLQEVGVFDAKTSSWIATPPAIRKLGGALFGDRRYNCVFTYHNGAESYYAARGFRGLLKL</sequence>
<reference evidence="1 2" key="1">
    <citation type="submission" date="2023-05" db="EMBL/GenBank/DDBJ databases">
        <title>Flavobacterium sedimenti sp. nov., isolated from the sediment.</title>
        <authorList>
            <person name="Wu N."/>
        </authorList>
    </citation>
    <scope>NUCLEOTIDE SEQUENCE [LARGE SCALE GENOMIC DNA]</scope>
    <source>
        <strain evidence="1 2">YZ-48</strain>
    </source>
</reference>
<dbReference type="Pfam" id="PF14066">
    <property type="entry name" value="DUF4256"/>
    <property type="match status" value="1"/>
</dbReference>